<sequence>MTEIRGILLAAGAGQRFGGHKLLHPLPSGELVGVAAAHNLVTALPNTLAIVRPDDVRLAERFEALGLSVLENALVEQGMGRSLAIGIGASADAAGWVVALADMPWIAPETIRSVVQALVQGAAIAAPAFQGRRGHPVGFGRQWGDRLQALQGDHGARHLLQAHANELILLPTEDPGVLLDIDQQGDLKGGGATAD</sequence>
<dbReference type="InterPro" id="IPR025877">
    <property type="entry name" value="MobA-like_NTP_Trfase"/>
</dbReference>
<dbReference type="CDD" id="cd04182">
    <property type="entry name" value="GT_2_like_f"/>
    <property type="match status" value="1"/>
</dbReference>
<protein>
    <submittedName>
        <fullName evidence="3">Purine catabolism protein PucB</fullName>
    </submittedName>
</protein>
<dbReference type="PANTHER" id="PTHR43777:SF1">
    <property type="entry name" value="MOLYBDENUM COFACTOR CYTIDYLYLTRANSFERASE"/>
    <property type="match status" value="1"/>
</dbReference>
<dbReference type="SUPFAM" id="SSF53448">
    <property type="entry name" value="Nucleotide-diphospho-sugar transferases"/>
    <property type="match status" value="1"/>
</dbReference>
<dbReference type="Gene3D" id="3.90.550.10">
    <property type="entry name" value="Spore Coat Polysaccharide Biosynthesis Protein SpsA, Chain A"/>
    <property type="match status" value="1"/>
</dbReference>
<organism evidence="3 4">
    <name type="scientific">Candidatus Thiodiazotropha endolucinida</name>
    <dbReference type="NCBI Taxonomy" id="1655433"/>
    <lineage>
        <taxon>Bacteria</taxon>
        <taxon>Pseudomonadati</taxon>
        <taxon>Pseudomonadota</taxon>
        <taxon>Gammaproteobacteria</taxon>
        <taxon>Chromatiales</taxon>
        <taxon>Sedimenticolaceae</taxon>
        <taxon>Candidatus Thiodiazotropha</taxon>
    </lineage>
</organism>
<dbReference type="RefSeq" id="WP_069121417.1">
    <property type="nucleotide sequence ID" value="NZ_MARB01000003.1"/>
</dbReference>
<dbReference type="OrthoDB" id="5298023at2"/>
<dbReference type="Pfam" id="PF12804">
    <property type="entry name" value="NTP_transf_3"/>
    <property type="match status" value="1"/>
</dbReference>
<keyword evidence="1" id="KW-0460">Magnesium</keyword>
<evidence type="ECO:0000256" key="1">
    <source>
        <dbReference type="ARBA" id="ARBA00022842"/>
    </source>
</evidence>
<evidence type="ECO:0000313" key="4">
    <source>
        <dbReference type="Proteomes" id="UP000094769"/>
    </source>
</evidence>
<comment type="caution">
    <text evidence="3">The sequence shown here is derived from an EMBL/GenBank/DDBJ whole genome shotgun (WGS) entry which is preliminary data.</text>
</comment>
<dbReference type="AlphaFoldDB" id="A0A7Z0VNW6"/>
<dbReference type="GO" id="GO:0016779">
    <property type="term" value="F:nucleotidyltransferase activity"/>
    <property type="evidence" value="ECO:0007669"/>
    <property type="project" value="UniProtKB-ARBA"/>
</dbReference>
<name>A0A7Z0VNW6_9GAMM</name>
<feature type="domain" description="MobA-like NTP transferase" evidence="2">
    <location>
        <begin position="6"/>
        <end position="164"/>
    </location>
</feature>
<dbReference type="EMBL" id="MARB01000003">
    <property type="protein sequence ID" value="ODJ89178.1"/>
    <property type="molecule type" value="Genomic_DNA"/>
</dbReference>
<evidence type="ECO:0000313" key="3">
    <source>
        <dbReference type="EMBL" id="ODJ89178.1"/>
    </source>
</evidence>
<keyword evidence="4" id="KW-1185">Reference proteome</keyword>
<dbReference type="PANTHER" id="PTHR43777">
    <property type="entry name" value="MOLYBDENUM COFACTOR CYTIDYLYLTRANSFERASE"/>
    <property type="match status" value="1"/>
</dbReference>
<reference evidence="3 4" key="1">
    <citation type="submission" date="2016-06" db="EMBL/GenBank/DDBJ databases">
        <title>Genome sequence of endosymbiont of Candidatus Endolucinida thiodiazotropha.</title>
        <authorList>
            <person name="Poehlein A."/>
            <person name="Koenig S."/>
            <person name="Heiden S.E."/>
            <person name="Thuermer A."/>
            <person name="Voget S."/>
            <person name="Daniel R."/>
            <person name="Markert S."/>
            <person name="Gros O."/>
            <person name="Schweder T."/>
        </authorList>
    </citation>
    <scope>NUCLEOTIDE SEQUENCE [LARGE SCALE GENOMIC DNA]</scope>
    <source>
        <strain evidence="3 4">COS</strain>
    </source>
</reference>
<dbReference type="Proteomes" id="UP000094769">
    <property type="component" value="Unassembled WGS sequence"/>
</dbReference>
<evidence type="ECO:0000259" key="2">
    <source>
        <dbReference type="Pfam" id="PF12804"/>
    </source>
</evidence>
<accession>A0A7Z0VNW6</accession>
<proteinExistence type="predicted"/>
<dbReference type="InterPro" id="IPR029044">
    <property type="entry name" value="Nucleotide-diphossugar_trans"/>
</dbReference>
<gene>
    <name evidence="3" type="primary">pucB</name>
    <name evidence="3" type="ORF">CODIS_07920</name>
</gene>